<accession>A0A9D2H6Q5</accession>
<reference evidence="2" key="2">
    <citation type="submission" date="2021-04" db="EMBL/GenBank/DDBJ databases">
        <authorList>
            <person name="Gilroy R."/>
        </authorList>
    </citation>
    <scope>NUCLEOTIDE SEQUENCE</scope>
    <source>
        <strain evidence="2">ChiHjej8B7-3636</strain>
    </source>
</reference>
<organism evidence="2 3">
    <name type="scientific">Candidatus Microbacterium stercoravium</name>
    <dbReference type="NCBI Taxonomy" id="2838697"/>
    <lineage>
        <taxon>Bacteria</taxon>
        <taxon>Bacillati</taxon>
        <taxon>Actinomycetota</taxon>
        <taxon>Actinomycetes</taxon>
        <taxon>Micrococcales</taxon>
        <taxon>Microbacteriaceae</taxon>
        <taxon>Microbacterium</taxon>
    </lineage>
</organism>
<sequence length="66" mass="6954">MGLFQQQRVTHNDSMVLPGEPLDRDDPAASLPEPGEVDLFGVAPSASHVEISIEVPPVEGDDGDGD</sequence>
<evidence type="ECO:0000313" key="3">
    <source>
        <dbReference type="Proteomes" id="UP000824220"/>
    </source>
</evidence>
<reference evidence="2" key="1">
    <citation type="journal article" date="2021" name="PeerJ">
        <title>Extensive microbial diversity within the chicken gut microbiome revealed by metagenomics and culture.</title>
        <authorList>
            <person name="Gilroy R."/>
            <person name="Ravi A."/>
            <person name="Getino M."/>
            <person name="Pursley I."/>
            <person name="Horton D.L."/>
            <person name="Alikhan N.F."/>
            <person name="Baker D."/>
            <person name="Gharbi K."/>
            <person name="Hall N."/>
            <person name="Watson M."/>
            <person name="Adriaenssens E.M."/>
            <person name="Foster-Nyarko E."/>
            <person name="Jarju S."/>
            <person name="Secka A."/>
            <person name="Antonio M."/>
            <person name="Oren A."/>
            <person name="Chaudhuri R.R."/>
            <person name="La Ragione R."/>
            <person name="Hildebrand F."/>
            <person name="Pallen M.J."/>
        </authorList>
    </citation>
    <scope>NUCLEOTIDE SEQUENCE</scope>
    <source>
        <strain evidence="2">ChiHjej8B7-3636</strain>
    </source>
</reference>
<dbReference type="AlphaFoldDB" id="A0A9D2H6Q5"/>
<comment type="caution">
    <text evidence="2">The sequence shown here is derived from an EMBL/GenBank/DDBJ whole genome shotgun (WGS) entry which is preliminary data.</text>
</comment>
<gene>
    <name evidence="2" type="ORF">H9800_08080</name>
</gene>
<name>A0A9D2H6Q5_9MICO</name>
<proteinExistence type="predicted"/>
<dbReference type="Proteomes" id="UP000824220">
    <property type="component" value="Unassembled WGS sequence"/>
</dbReference>
<feature type="region of interest" description="Disordered" evidence="1">
    <location>
        <begin position="1"/>
        <end position="39"/>
    </location>
</feature>
<evidence type="ECO:0000313" key="2">
    <source>
        <dbReference type="EMBL" id="HJA04804.1"/>
    </source>
</evidence>
<evidence type="ECO:0000256" key="1">
    <source>
        <dbReference type="SAM" id="MobiDB-lite"/>
    </source>
</evidence>
<feature type="compositionally biased region" description="Polar residues" evidence="1">
    <location>
        <begin position="1"/>
        <end position="13"/>
    </location>
</feature>
<dbReference type="EMBL" id="DXAM01000114">
    <property type="protein sequence ID" value="HJA04804.1"/>
    <property type="molecule type" value="Genomic_DNA"/>
</dbReference>
<protein>
    <submittedName>
        <fullName evidence="2">Uncharacterized protein</fullName>
    </submittedName>
</protein>